<dbReference type="Proteomes" id="UP000324222">
    <property type="component" value="Unassembled WGS sequence"/>
</dbReference>
<keyword evidence="4" id="KW-1185">Reference proteome</keyword>
<keyword evidence="1" id="KW-0862">Zinc</keyword>
<dbReference type="GO" id="GO:0008270">
    <property type="term" value="F:zinc ion binding"/>
    <property type="evidence" value="ECO:0007669"/>
    <property type="project" value="UniProtKB-KW"/>
</dbReference>
<gene>
    <name evidence="3" type="primary">hang</name>
    <name evidence="3" type="ORF">E2C01_018672</name>
</gene>
<evidence type="ECO:0000313" key="3">
    <source>
        <dbReference type="EMBL" id="MPC25553.1"/>
    </source>
</evidence>
<comment type="caution">
    <text evidence="3">The sequence shown here is derived from an EMBL/GenBank/DDBJ whole genome shotgun (WGS) entry which is preliminary data.</text>
</comment>
<accession>A0A5B7DX67</accession>
<dbReference type="PROSITE" id="PS50157">
    <property type="entry name" value="ZINC_FINGER_C2H2_2"/>
    <property type="match status" value="1"/>
</dbReference>
<keyword evidence="1" id="KW-0479">Metal-binding</keyword>
<dbReference type="SUPFAM" id="SSF57667">
    <property type="entry name" value="beta-beta-alpha zinc fingers"/>
    <property type="match status" value="1"/>
</dbReference>
<reference evidence="3 4" key="1">
    <citation type="submission" date="2019-05" db="EMBL/GenBank/DDBJ databases">
        <title>Another draft genome of Portunus trituberculatus and its Hox gene families provides insights of decapod evolution.</title>
        <authorList>
            <person name="Jeong J.-H."/>
            <person name="Song I."/>
            <person name="Kim S."/>
            <person name="Choi T."/>
            <person name="Kim D."/>
            <person name="Ryu S."/>
            <person name="Kim W."/>
        </authorList>
    </citation>
    <scope>NUCLEOTIDE SEQUENCE [LARGE SCALE GENOMIC DNA]</scope>
    <source>
        <tissue evidence="3">Muscle</tissue>
    </source>
</reference>
<name>A0A5B7DX67_PORTR</name>
<sequence>MCVGSGSVIASREVPQSCPYCSKLISNFYNLKKHIATMHQSPAFYHACAHCSAAFRTAEYLRKHLVNVHKYPVKKKK</sequence>
<feature type="domain" description="C2H2-type" evidence="2">
    <location>
        <begin position="46"/>
        <end position="69"/>
    </location>
</feature>
<organism evidence="3 4">
    <name type="scientific">Portunus trituberculatus</name>
    <name type="common">Swimming crab</name>
    <name type="synonym">Neptunus trituberculatus</name>
    <dbReference type="NCBI Taxonomy" id="210409"/>
    <lineage>
        <taxon>Eukaryota</taxon>
        <taxon>Metazoa</taxon>
        <taxon>Ecdysozoa</taxon>
        <taxon>Arthropoda</taxon>
        <taxon>Crustacea</taxon>
        <taxon>Multicrustacea</taxon>
        <taxon>Malacostraca</taxon>
        <taxon>Eumalacostraca</taxon>
        <taxon>Eucarida</taxon>
        <taxon>Decapoda</taxon>
        <taxon>Pleocyemata</taxon>
        <taxon>Brachyura</taxon>
        <taxon>Eubrachyura</taxon>
        <taxon>Portunoidea</taxon>
        <taxon>Portunidae</taxon>
        <taxon>Portuninae</taxon>
        <taxon>Portunus</taxon>
    </lineage>
</organism>
<keyword evidence="1" id="KW-0863">Zinc-finger</keyword>
<evidence type="ECO:0000256" key="1">
    <source>
        <dbReference type="PROSITE-ProRule" id="PRU00042"/>
    </source>
</evidence>
<dbReference type="Gene3D" id="3.30.160.60">
    <property type="entry name" value="Classic Zinc Finger"/>
    <property type="match status" value="1"/>
</dbReference>
<dbReference type="InterPro" id="IPR036236">
    <property type="entry name" value="Znf_C2H2_sf"/>
</dbReference>
<dbReference type="SMART" id="SM00355">
    <property type="entry name" value="ZnF_C2H2"/>
    <property type="match status" value="2"/>
</dbReference>
<dbReference type="EMBL" id="VSRR010001478">
    <property type="protein sequence ID" value="MPC25553.1"/>
    <property type="molecule type" value="Genomic_DNA"/>
</dbReference>
<dbReference type="InterPro" id="IPR013087">
    <property type="entry name" value="Znf_C2H2_type"/>
</dbReference>
<dbReference type="AlphaFoldDB" id="A0A5B7DX67"/>
<dbReference type="PROSITE" id="PS00028">
    <property type="entry name" value="ZINC_FINGER_C2H2_1"/>
    <property type="match status" value="1"/>
</dbReference>
<evidence type="ECO:0000259" key="2">
    <source>
        <dbReference type="PROSITE" id="PS50157"/>
    </source>
</evidence>
<evidence type="ECO:0000313" key="4">
    <source>
        <dbReference type="Proteomes" id="UP000324222"/>
    </source>
</evidence>
<proteinExistence type="predicted"/>
<dbReference type="Pfam" id="PF00096">
    <property type="entry name" value="zf-C2H2"/>
    <property type="match status" value="2"/>
</dbReference>
<protein>
    <submittedName>
        <fullName evidence="3">Zinc finger protein hangover</fullName>
    </submittedName>
</protein>